<organism evidence="2 3">
    <name type="scientific">Rotaria socialis</name>
    <dbReference type="NCBI Taxonomy" id="392032"/>
    <lineage>
        <taxon>Eukaryota</taxon>
        <taxon>Metazoa</taxon>
        <taxon>Spiralia</taxon>
        <taxon>Gnathifera</taxon>
        <taxon>Rotifera</taxon>
        <taxon>Eurotatoria</taxon>
        <taxon>Bdelloidea</taxon>
        <taxon>Philodinida</taxon>
        <taxon>Philodinidae</taxon>
        <taxon>Rotaria</taxon>
    </lineage>
</organism>
<dbReference type="Proteomes" id="UP000663872">
    <property type="component" value="Unassembled WGS sequence"/>
</dbReference>
<feature type="compositionally biased region" description="Low complexity" evidence="1">
    <location>
        <begin position="124"/>
        <end position="140"/>
    </location>
</feature>
<name>A0A818DAB6_9BILA</name>
<evidence type="ECO:0000313" key="3">
    <source>
        <dbReference type="Proteomes" id="UP000663872"/>
    </source>
</evidence>
<dbReference type="EMBL" id="CAJNYT010001941">
    <property type="protein sequence ID" value="CAF3437984.1"/>
    <property type="molecule type" value="Genomic_DNA"/>
</dbReference>
<gene>
    <name evidence="2" type="ORF">GRG538_LOCUS13228</name>
</gene>
<evidence type="ECO:0000313" key="2">
    <source>
        <dbReference type="EMBL" id="CAF3437984.1"/>
    </source>
</evidence>
<proteinExistence type="predicted"/>
<dbReference type="AlphaFoldDB" id="A0A818DAB6"/>
<evidence type="ECO:0000256" key="1">
    <source>
        <dbReference type="SAM" id="MobiDB-lite"/>
    </source>
</evidence>
<sequence length="158" mass="16813">MNKPIDQQSDCWSTEAFASDSETYSEDGSNMLRLVTTQNITSASSFNELTVPSFSTDNNSVASSSSKLADPVDILLMKSSLESLPSISDSGILLDSGKFSQQTITPLKSPTDPRSVHFPLIDLSNTSPNNNASNENSSQNLPPSNAGISTSIIKPVIV</sequence>
<protein>
    <submittedName>
        <fullName evidence="2">Uncharacterized protein</fullName>
    </submittedName>
</protein>
<accession>A0A818DAB6</accession>
<feature type="region of interest" description="Disordered" evidence="1">
    <location>
        <begin position="104"/>
        <end position="146"/>
    </location>
</feature>
<reference evidence="2" key="1">
    <citation type="submission" date="2021-02" db="EMBL/GenBank/DDBJ databases">
        <authorList>
            <person name="Nowell W R."/>
        </authorList>
    </citation>
    <scope>NUCLEOTIDE SEQUENCE</scope>
</reference>
<comment type="caution">
    <text evidence="2">The sequence shown here is derived from an EMBL/GenBank/DDBJ whole genome shotgun (WGS) entry which is preliminary data.</text>
</comment>